<name>A0AA36IG61_9DINO</name>
<keyword evidence="2" id="KW-1185">Reference proteome</keyword>
<reference evidence="1" key="1">
    <citation type="submission" date="2023-08" db="EMBL/GenBank/DDBJ databases">
        <authorList>
            <person name="Chen Y."/>
            <person name="Shah S."/>
            <person name="Dougan E. K."/>
            <person name="Thang M."/>
            <person name="Chan C."/>
        </authorList>
    </citation>
    <scope>NUCLEOTIDE SEQUENCE</scope>
</reference>
<proteinExistence type="predicted"/>
<dbReference type="AlphaFoldDB" id="A0AA36IG61"/>
<evidence type="ECO:0000313" key="2">
    <source>
        <dbReference type="Proteomes" id="UP001178507"/>
    </source>
</evidence>
<dbReference type="EMBL" id="CAUJNA010001335">
    <property type="protein sequence ID" value="CAJ1386153.1"/>
    <property type="molecule type" value="Genomic_DNA"/>
</dbReference>
<accession>A0AA36IG61</accession>
<evidence type="ECO:0000313" key="1">
    <source>
        <dbReference type="EMBL" id="CAJ1386153.1"/>
    </source>
</evidence>
<dbReference type="Proteomes" id="UP001178507">
    <property type="component" value="Unassembled WGS sequence"/>
</dbReference>
<comment type="caution">
    <text evidence="1">The sequence shown here is derived from an EMBL/GenBank/DDBJ whole genome shotgun (WGS) entry which is preliminary data.</text>
</comment>
<protein>
    <submittedName>
        <fullName evidence="1">Uncharacterized protein</fullName>
    </submittedName>
</protein>
<organism evidence="1 2">
    <name type="scientific">Effrenium voratum</name>
    <dbReference type="NCBI Taxonomy" id="2562239"/>
    <lineage>
        <taxon>Eukaryota</taxon>
        <taxon>Sar</taxon>
        <taxon>Alveolata</taxon>
        <taxon>Dinophyceae</taxon>
        <taxon>Suessiales</taxon>
        <taxon>Symbiodiniaceae</taxon>
        <taxon>Effrenium</taxon>
    </lineage>
</organism>
<sequence length="584" mass="63184">MGISSAAGKSLPTGKKAHAGKNREDLCAQWDLPVLVEAPQRAWVHFCIDAQVSRFCSCSQTNRGCSVEHVVTCESPLLTSELAEALNVAYTAAVLLSVDAGRTYFPIAEASLRLDWDPSALPLPEGSPSKVFAGDTVEVKALSTLPSARCQFRAYGDNARLLLDAQRIHSRCGSVPSAVNETNEAMVDNATEMEWDANSSRTLQHTAEPCPRVVEDYRSFPELAVSVASEEIFSENLAGFQSTSKVVCRVPETLSLGTWQVGILNYDAPFALAQNFVPFQVLQKAVVGSVSPNVTALGSNTPLVLSGGPLGHLLRETADARCVFQASDLSGEATSAPWVLDRHRVACFPPAIPGLPTGRQVQITLRIHGHLLPSEASFLLYPQRSLYAMPVEGRGSSSIKLSVSLYGSESRQPSTPVQLLAQNTEFQGPAQVKLWTSFTTQPGNNTDLGLLEIPVTELGLLLSAPVVDYSVTFPPGLMLSAYFIDPTEAAPVEKGLLVRGTNSFEVAPSMLLRVPKIKAVYPRMVPWIDRSRRVINQDEDPSLLALGLGFVNTNRLCCQLVDEMNRAWASPYVIFISATQDCVT</sequence>
<gene>
    <name evidence="1" type="ORF">EVOR1521_LOCUS12593</name>
</gene>